<evidence type="ECO:0000313" key="6">
    <source>
        <dbReference type="Proteomes" id="UP000323380"/>
    </source>
</evidence>
<gene>
    <name evidence="5" type="ORF">FXF69_30580</name>
</gene>
<evidence type="ECO:0000256" key="2">
    <source>
        <dbReference type="ARBA" id="ARBA00023125"/>
    </source>
</evidence>
<dbReference type="PANTHER" id="PTHR44688:SF16">
    <property type="entry name" value="DNA-BINDING TRANSCRIPTIONAL ACTIVATOR DEVR_DOSR"/>
    <property type="match status" value="1"/>
</dbReference>
<dbReference type="PROSITE" id="PS50043">
    <property type="entry name" value="HTH_LUXR_2"/>
    <property type="match status" value="1"/>
</dbReference>
<dbReference type="EMBL" id="VSFG01000008">
    <property type="protein sequence ID" value="TYB42543.1"/>
    <property type="molecule type" value="Genomic_DNA"/>
</dbReference>
<keyword evidence="2" id="KW-0238">DNA-binding</keyword>
<dbReference type="Gene3D" id="1.10.10.10">
    <property type="entry name" value="Winged helix-like DNA-binding domain superfamily/Winged helix DNA-binding domain"/>
    <property type="match status" value="1"/>
</dbReference>
<organism evidence="5 6">
    <name type="scientific">Actinomadura chibensis</name>
    <dbReference type="NCBI Taxonomy" id="392828"/>
    <lineage>
        <taxon>Bacteria</taxon>
        <taxon>Bacillati</taxon>
        <taxon>Actinomycetota</taxon>
        <taxon>Actinomycetes</taxon>
        <taxon>Streptosporangiales</taxon>
        <taxon>Thermomonosporaceae</taxon>
        <taxon>Actinomadura</taxon>
    </lineage>
</organism>
<dbReference type="InterPro" id="IPR000792">
    <property type="entry name" value="Tscrpt_reg_LuxR_C"/>
</dbReference>
<evidence type="ECO:0000313" key="5">
    <source>
        <dbReference type="EMBL" id="TYB42543.1"/>
    </source>
</evidence>
<protein>
    <submittedName>
        <fullName evidence="5">Helix-turn-helix transcriptional regulator</fullName>
    </submittedName>
</protein>
<reference evidence="5 6" key="1">
    <citation type="submission" date="2019-08" db="EMBL/GenBank/DDBJ databases">
        <title>Actinomadura sp. nov. CYP1-5 isolated from mountain soil.</title>
        <authorList>
            <person name="Songsumanus A."/>
            <person name="Kuncharoen N."/>
            <person name="Kudo T."/>
            <person name="Yuki M."/>
            <person name="Igarashi Y."/>
            <person name="Tanasupawat S."/>
        </authorList>
    </citation>
    <scope>NUCLEOTIDE SEQUENCE [LARGE SCALE GENOMIC DNA]</scope>
    <source>
        <strain evidence="5 6">JCM 14158</strain>
    </source>
</reference>
<dbReference type="PROSITE" id="PS00622">
    <property type="entry name" value="HTH_LUXR_1"/>
    <property type="match status" value="1"/>
</dbReference>
<dbReference type="STRING" id="1220554.GCA_001552135_02075"/>
<dbReference type="AlphaFoldDB" id="A0A5D0NDZ4"/>
<dbReference type="GO" id="GO:0003677">
    <property type="term" value="F:DNA binding"/>
    <property type="evidence" value="ECO:0007669"/>
    <property type="project" value="UniProtKB-KW"/>
</dbReference>
<dbReference type="InterPro" id="IPR036388">
    <property type="entry name" value="WH-like_DNA-bd_sf"/>
</dbReference>
<keyword evidence="6" id="KW-1185">Reference proteome</keyword>
<dbReference type="PRINTS" id="PR00038">
    <property type="entry name" value="HTHLUXR"/>
</dbReference>
<dbReference type="CDD" id="cd06170">
    <property type="entry name" value="LuxR_C_like"/>
    <property type="match status" value="1"/>
</dbReference>
<dbReference type="GO" id="GO:0006355">
    <property type="term" value="P:regulation of DNA-templated transcription"/>
    <property type="evidence" value="ECO:0007669"/>
    <property type="project" value="InterPro"/>
</dbReference>
<proteinExistence type="predicted"/>
<dbReference type="SMART" id="SM00421">
    <property type="entry name" value="HTH_LUXR"/>
    <property type="match status" value="1"/>
</dbReference>
<dbReference type="PANTHER" id="PTHR44688">
    <property type="entry name" value="DNA-BINDING TRANSCRIPTIONAL ACTIVATOR DEVR_DOSR"/>
    <property type="match status" value="1"/>
</dbReference>
<evidence type="ECO:0000256" key="1">
    <source>
        <dbReference type="ARBA" id="ARBA00023015"/>
    </source>
</evidence>
<keyword evidence="1" id="KW-0805">Transcription regulation</keyword>
<accession>A0A5D0NDZ4</accession>
<comment type="caution">
    <text evidence="5">The sequence shown here is derived from an EMBL/GenBank/DDBJ whole genome shotgun (WGS) entry which is preliminary data.</text>
</comment>
<dbReference type="Proteomes" id="UP000323380">
    <property type="component" value="Unassembled WGS sequence"/>
</dbReference>
<name>A0A5D0NDZ4_9ACTN</name>
<evidence type="ECO:0000259" key="4">
    <source>
        <dbReference type="PROSITE" id="PS50043"/>
    </source>
</evidence>
<dbReference type="InterPro" id="IPR016032">
    <property type="entry name" value="Sig_transdc_resp-reg_C-effctor"/>
</dbReference>
<dbReference type="Pfam" id="PF00196">
    <property type="entry name" value="GerE"/>
    <property type="match status" value="1"/>
</dbReference>
<sequence>MTDILTHVLGPYIAEAHRREIARMVDGNPQMLAELLIGAHETVTRVRAGAAWLLEGRDDAAGRARAVPGDDAPGDGAALAGLSRREREIVLLAAGGAASKDIAGLLNLSVRTVDNHLGRAYAKLGVSGRAELAVLVAPRDDPVRA</sequence>
<dbReference type="SUPFAM" id="SSF46894">
    <property type="entry name" value="C-terminal effector domain of the bipartite response regulators"/>
    <property type="match status" value="1"/>
</dbReference>
<feature type="domain" description="HTH luxR-type" evidence="4">
    <location>
        <begin position="75"/>
        <end position="140"/>
    </location>
</feature>
<evidence type="ECO:0000256" key="3">
    <source>
        <dbReference type="ARBA" id="ARBA00023163"/>
    </source>
</evidence>
<keyword evidence="3" id="KW-0804">Transcription</keyword>